<dbReference type="RefSeq" id="WP_170037730.1">
    <property type="nucleotide sequence ID" value="NZ_JABDTL010000002.1"/>
</dbReference>
<dbReference type="EMBL" id="JACHIA010000002">
    <property type="protein sequence ID" value="MBB6069408.1"/>
    <property type="molecule type" value="Genomic_DNA"/>
</dbReference>
<comment type="caution">
    <text evidence="2">The sequence shown here is derived from an EMBL/GenBank/DDBJ whole genome shotgun (WGS) entry which is preliminary data.</text>
</comment>
<sequence length="82" mass="9402">MGKLRLKMEDLQVESFDVRQDAPAERGTVRGQQSRDEGWCEGTDFDRCPPSYEAPCYWTGDPRQDCYPASQLNPCTDYPAYC</sequence>
<keyword evidence="3" id="KW-1185">Reference proteome</keyword>
<accession>A0A841GV16</accession>
<organism evidence="2 3">
    <name type="scientific">Longimicrobium terrae</name>
    <dbReference type="NCBI Taxonomy" id="1639882"/>
    <lineage>
        <taxon>Bacteria</taxon>
        <taxon>Pseudomonadati</taxon>
        <taxon>Gemmatimonadota</taxon>
        <taxon>Longimicrobiia</taxon>
        <taxon>Longimicrobiales</taxon>
        <taxon>Longimicrobiaceae</taxon>
        <taxon>Longimicrobium</taxon>
    </lineage>
</organism>
<protein>
    <submittedName>
        <fullName evidence="2">Uncharacterized protein</fullName>
    </submittedName>
</protein>
<proteinExistence type="predicted"/>
<reference evidence="2 3" key="1">
    <citation type="submission" date="2020-08" db="EMBL/GenBank/DDBJ databases">
        <title>Genomic Encyclopedia of Type Strains, Phase IV (KMG-IV): sequencing the most valuable type-strain genomes for metagenomic binning, comparative biology and taxonomic classification.</title>
        <authorList>
            <person name="Goeker M."/>
        </authorList>
    </citation>
    <scope>NUCLEOTIDE SEQUENCE [LARGE SCALE GENOMIC DNA]</scope>
    <source>
        <strain evidence="2 3">DSM 29007</strain>
    </source>
</reference>
<name>A0A841GV16_9BACT</name>
<dbReference type="AlphaFoldDB" id="A0A841GV16"/>
<evidence type="ECO:0000256" key="1">
    <source>
        <dbReference type="SAM" id="MobiDB-lite"/>
    </source>
</evidence>
<gene>
    <name evidence="2" type="ORF">HNQ61_001023</name>
</gene>
<dbReference type="Proteomes" id="UP000582837">
    <property type="component" value="Unassembled WGS sequence"/>
</dbReference>
<evidence type="ECO:0000313" key="2">
    <source>
        <dbReference type="EMBL" id="MBB6069408.1"/>
    </source>
</evidence>
<evidence type="ECO:0000313" key="3">
    <source>
        <dbReference type="Proteomes" id="UP000582837"/>
    </source>
</evidence>
<feature type="region of interest" description="Disordered" evidence="1">
    <location>
        <begin position="19"/>
        <end position="38"/>
    </location>
</feature>